<dbReference type="EMBL" id="JBHFNQ010000099">
    <property type="protein sequence ID" value="MFB2877720.1"/>
    <property type="molecule type" value="Genomic_DNA"/>
</dbReference>
<dbReference type="EC" id="2.7.13.3" evidence="2"/>
<dbReference type="RefSeq" id="WP_413270816.1">
    <property type="nucleotide sequence ID" value="NZ_JBHFNQ010000099.1"/>
</dbReference>
<organism evidence="8 9">
    <name type="scientific">Floridaenema aerugineum BLCC-F46</name>
    <dbReference type="NCBI Taxonomy" id="3153654"/>
    <lineage>
        <taxon>Bacteria</taxon>
        <taxon>Bacillati</taxon>
        <taxon>Cyanobacteriota</taxon>
        <taxon>Cyanophyceae</taxon>
        <taxon>Oscillatoriophycideae</taxon>
        <taxon>Aerosakkonematales</taxon>
        <taxon>Aerosakkonemataceae</taxon>
        <taxon>Floridanema</taxon>
        <taxon>Floridanema aerugineum</taxon>
    </lineage>
</organism>
<keyword evidence="4" id="KW-0808">Transferase</keyword>
<feature type="domain" description="Histidine kinase" evidence="7">
    <location>
        <begin position="26"/>
        <end position="254"/>
    </location>
</feature>
<accession>A0ABV4X4Q1</accession>
<dbReference type="InterPro" id="IPR003594">
    <property type="entry name" value="HATPase_dom"/>
</dbReference>
<reference evidence="8 9" key="1">
    <citation type="submission" date="2024-09" db="EMBL/GenBank/DDBJ databases">
        <title>Floridaenema gen nov. (Aerosakkonemataceae, Aerosakkonematales ord. nov., Cyanobacteria) from benthic tropical and subtropical fresh waters, with the description of four new species.</title>
        <authorList>
            <person name="Moretto J.A."/>
            <person name="Berthold D.E."/>
            <person name="Lefler F.W."/>
            <person name="Huang I.-S."/>
            <person name="Laughinghouse H. IV."/>
        </authorList>
    </citation>
    <scope>NUCLEOTIDE SEQUENCE [LARGE SCALE GENOMIC DNA]</scope>
    <source>
        <strain evidence="8 9">BLCC-F46</strain>
    </source>
</reference>
<keyword evidence="6" id="KW-0902">Two-component regulatory system</keyword>
<keyword evidence="9" id="KW-1185">Reference proteome</keyword>
<dbReference type="InterPro" id="IPR050736">
    <property type="entry name" value="Sensor_HK_Regulatory"/>
</dbReference>
<dbReference type="Gene3D" id="3.30.565.10">
    <property type="entry name" value="Histidine kinase-like ATPase, C-terminal domain"/>
    <property type="match status" value="1"/>
</dbReference>
<dbReference type="InterPro" id="IPR005467">
    <property type="entry name" value="His_kinase_dom"/>
</dbReference>
<dbReference type="SUPFAM" id="SSF47384">
    <property type="entry name" value="Homodimeric domain of signal transducing histidine kinase"/>
    <property type="match status" value="1"/>
</dbReference>
<evidence type="ECO:0000256" key="2">
    <source>
        <dbReference type="ARBA" id="ARBA00012438"/>
    </source>
</evidence>
<dbReference type="CDD" id="cd00082">
    <property type="entry name" value="HisKA"/>
    <property type="match status" value="1"/>
</dbReference>
<keyword evidence="3" id="KW-0597">Phosphoprotein</keyword>
<comment type="catalytic activity">
    <reaction evidence="1">
        <text>ATP + protein L-histidine = ADP + protein N-phospho-L-histidine.</text>
        <dbReference type="EC" id="2.7.13.3"/>
    </reaction>
</comment>
<dbReference type="Pfam" id="PF02518">
    <property type="entry name" value="HATPase_c"/>
    <property type="match status" value="1"/>
</dbReference>
<dbReference type="PROSITE" id="PS50109">
    <property type="entry name" value="HIS_KIN"/>
    <property type="match status" value="1"/>
</dbReference>
<dbReference type="InterPro" id="IPR004358">
    <property type="entry name" value="Sig_transdc_His_kin-like_C"/>
</dbReference>
<keyword evidence="5 8" id="KW-0418">Kinase</keyword>
<evidence type="ECO:0000256" key="4">
    <source>
        <dbReference type="ARBA" id="ARBA00022679"/>
    </source>
</evidence>
<dbReference type="PANTHER" id="PTHR43711">
    <property type="entry name" value="TWO-COMPONENT HISTIDINE KINASE"/>
    <property type="match status" value="1"/>
</dbReference>
<evidence type="ECO:0000256" key="1">
    <source>
        <dbReference type="ARBA" id="ARBA00000085"/>
    </source>
</evidence>
<protein>
    <recommendedName>
        <fullName evidence="2">histidine kinase</fullName>
        <ecNumber evidence="2">2.7.13.3</ecNumber>
    </recommendedName>
</protein>
<dbReference type="Proteomes" id="UP001576774">
    <property type="component" value="Unassembled WGS sequence"/>
</dbReference>
<evidence type="ECO:0000256" key="3">
    <source>
        <dbReference type="ARBA" id="ARBA00022553"/>
    </source>
</evidence>
<evidence type="ECO:0000259" key="7">
    <source>
        <dbReference type="PROSITE" id="PS50109"/>
    </source>
</evidence>
<dbReference type="Gene3D" id="1.10.287.130">
    <property type="match status" value="1"/>
</dbReference>
<evidence type="ECO:0000313" key="8">
    <source>
        <dbReference type="EMBL" id="MFB2877720.1"/>
    </source>
</evidence>
<dbReference type="InterPro" id="IPR036097">
    <property type="entry name" value="HisK_dim/P_sf"/>
</dbReference>
<dbReference type="Pfam" id="PF00512">
    <property type="entry name" value="HisKA"/>
    <property type="match status" value="1"/>
</dbReference>
<comment type="caution">
    <text evidence="8">The sequence shown here is derived from an EMBL/GenBank/DDBJ whole genome shotgun (WGS) entry which is preliminary data.</text>
</comment>
<dbReference type="PANTHER" id="PTHR43711:SF31">
    <property type="entry name" value="HISTIDINE KINASE"/>
    <property type="match status" value="1"/>
</dbReference>
<dbReference type="InterPro" id="IPR003661">
    <property type="entry name" value="HisK_dim/P_dom"/>
</dbReference>
<sequence>MKAYDYQDKMEMVNPSEDPSEQLLSVLSHELRTPIASLQAALDLLQICQQDEQSLEAQSLLTLAADNIDRLTHTIQNILDWYEITHKTNSLFKHPLDGAALIKCIVDKVQLTATGQRIGINLDIPSFIPLKADDYYLSRALSNLLDNAIKFSPSDRQVWLTATIVQTGKSLDLPTLPYVLIAIKDQGAGIPETALQEIFQPFKQVDSSDTRKYGGLGLELAICDRIIQEHQGKIWAESTLGEGSIFYVALPVIKNTDFHIYPKKY</sequence>
<evidence type="ECO:0000256" key="6">
    <source>
        <dbReference type="ARBA" id="ARBA00023012"/>
    </source>
</evidence>
<name>A0ABV4X4Q1_9CYAN</name>
<dbReference type="SMART" id="SM00387">
    <property type="entry name" value="HATPase_c"/>
    <property type="match status" value="1"/>
</dbReference>
<gene>
    <name evidence="8" type="ORF">ACE1CC_12775</name>
</gene>
<dbReference type="SUPFAM" id="SSF55874">
    <property type="entry name" value="ATPase domain of HSP90 chaperone/DNA topoisomerase II/histidine kinase"/>
    <property type="match status" value="1"/>
</dbReference>
<dbReference type="SMART" id="SM00388">
    <property type="entry name" value="HisKA"/>
    <property type="match status" value="1"/>
</dbReference>
<dbReference type="InterPro" id="IPR036890">
    <property type="entry name" value="HATPase_C_sf"/>
</dbReference>
<evidence type="ECO:0000313" key="9">
    <source>
        <dbReference type="Proteomes" id="UP001576774"/>
    </source>
</evidence>
<evidence type="ECO:0000256" key="5">
    <source>
        <dbReference type="ARBA" id="ARBA00022777"/>
    </source>
</evidence>
<dbReference type="PRINTS" id="PR00344">
    <property type="entry name" value="BCTRLSENSOR"/>
</dbReference>
<proteinExistence type="predicted"/>
<dbReference type="GO" id="GO:0016301">
    <property type="term" value="F:kinase activity"/>
    <property type="evidence" value="ECO:0007669"/>
    <property type="project" value="UniProtKB-KW"/>
</dbReference>